<feature type="compositionally biased region" description="Polar residues" evidence="5">
    <location>
        <begin position="839"/>
        <end position="849"/>
    </location>
</feature>
<feature type="compositionally biased region" description="Polar residues" evidence="5">
    <location>
        <begin position="782"/>
        <end position="799"/>
    </location>
</feature>
<dbReference type="OrthoDB" id="21151at2759"/>
<sequence length="949" mass="105086">MADIVVYEDSPLAQYLQDIQEEQHGPDLQHSPVPIHEPGPKPDSVGKRMAHNAVGMLTHLIEYLTHTFSPSASDTEDAEFEERFKYFICTSPFLNKAATLHTHERGRRTDTPITIEYAANFSPGRFGYLLGFGTLATLIARSVLARTRVGRIPVLKTLLSRAAAITLTIISSAWMLRVLHRRKLQTTQNQALRSLQLLVNECQSLDVKVNRAIMVIQEIELVSRGYRLSTPLAPISRIEQASKTRRCNMVRAQLVAALLKSGALFQKSTETLQSHIDHKRLSTLLDMYNITPSSRPNSPGYLDGTGGGGAHITGTFTSSSPLDNRLANLSIQTQSANSNHLANDSLTLTASPTSDAHMPLPSHYTHHARQHSTSKRRSRTMTGGSNRSRPSSYHEPSLNSPLINAEQQRFLAFGRRPSRRHHTSWSASEGEDSDSGSLSMVSPRSSIYSNADAGGSSPTASSPEMTSLERLRKNFQKMHGFRREFLCELLSIRRKSRKGRQGLHHALKDYDRNWSVVRDVLQEGLQGIESVVAELSKVLDTELYTLPRIDTQGNNSSSRDKQLQPFVQRLALLEQHVRGVQAKLYICNEDIKETVRQDPVDTEKRRLLELQYDSISQDIGMMASEWQLGKTALNHVFEPLTTVPAQGSDSPSALSDSQGGGHGLGLDTLGESTGHGGPVVDSMETLEDQQRLMALAAKREETWEASTESGPSSSRRFEFAADGSTTAKMTRAERIAHQKLLREQEEAKKERVYDNSKMVHELKDVLGRRRHLRENDDDNEHASGSSSLPVVAFNSSTSSRKQEDQAEIETLGYSLVGAGSLAEQLAKAVAEKAEEKDSQSNSDRAQQQHLSLAEEFSASASSERISPFSLSASVFASGSDSFMSFMESSIGPMDGSIVEITGVGEADDEKEEGEEEEEEELQQEEQEEEEVVEVVEELRNVESEQATQI</sequence>
<evidence type="ECO:0000256" key="5">
    <source>
        <dbReference type="SAM" id="MobiDB-lite"/>
    </source>
</evidence>
<name>A0A9P5S6Q5_9FUNG</name>
<comment type="caution">
    <text evidence="8">The sequence shown here is derived from an EMBL/GenBank/DDBJ whole genome shotgun (WGS) entry which is preliminary data.</text>
</comment>
<feature type="compositionally biased region" description="Polar residues" evidence="5">
    <location>
        <begin position="643"/>
        <end position="657"/>
    </location>
</feature>
<feature type="region of interest" description="Disordered" evidence="5">
    <location>
        <begin position="345"/>
        <end position="401"/>
    </location>
</feature>
<keyword evidence="9" id="KW-1185">Reference proteome</keyword>
<comment type="subcellular location">
    <subcellularLocation>
        <location evidence="1">Endomembrane system</location>
    </subcellularLocation>
</comment>
<evidence type="ECO:0000256" key="4">
    <source>
        <dbReference type="ARBA" id="ARBA00023136"/>
    </source>
</evidence>
<feature type="region of interest" description="Disordered" evidence="5">
    <location>
        <begin position="415"/>
        <end position="466"/>
    </location>
</feature>
<feature type="region of interest" description="Disordered" evidence="5">
    <location>
        <begin position="774"/>
        <end position="805"/>
    </location>
</feature>
<evidence type="ECO:0000256" key="2">
    <source>
        <dbReference type="ARBA" id="ARBA00022692"/>
    </source>
</evidence>
<dbReference type="EMBL" id="JAAAUQ010000102">
    <property type="protein sequence ID" value="KAF9154711.1"/>
    <property type="molecule type" value="Genomic_DNA"/>
</dbReference>
<feature type="transmembrane region" description="Helical" evidence="6">
    <location>
        <begin position="158"/>
        <end position="176"/>
    </location>
</feature>
<evidence type="ECO:0000313" key="9">
    <source>
        <dbReference type="Proteomes" id="UP000748756"/>
    </source>
</evidence>
<feature type="compositionally biased region" description="Acidic residues" evidence="5">
    <location>
        <begin position="905"/>
        <end position="930"/>
    </location>
</feature>
<dbReference type="Proteomes" id="UP000748756">
    <property type="component" value="Unassembled WGS sequence"/>
</dbReference>
<feature type="region of interest" description="Disordered" evidence="5">
    <location>
        <begin position="643"/>
        <end position="681"/>
    </location>
</feature>
<reference evidence="8" key="1">
    <citation type="journal article" date="2020" name="Fungal Divers.">
        <title>Resolving the Mortierellaceae phylogeny through synthesis of multi-gene phylogenetics and phylogenomics.</title>
        <authorList>
            <person name="Vandepol N."/>
            <person name="Liber J."/>
            <person name="Desiro A."/>
            <person name="Na H."/>
            <person name="Kennedy M."/>
            <person name="Barry K."/>
            <person name="Grigoriev I.V."/>
            <person name="Miller A.N."/>
            <person name="O'Donnell K."/>
            <person name="Stajich J.E."/>
            <person name="Bonito G."/>
        </authorList>
    </citation>
    <scope>NUCLEOTIDE SEQUENCE</scope>
    <source>
        <strain evidence="8">NRRL 6426</strain>
    </source>
</reference>
<feature type="region of interest" description="Disordered" evidence="5">
    <location>
        <begin position="902"/>
        <end position="930"/>
    </location>
</feature>
<feature type="domain" description="Myosin-binding" evidence="7">
    <location>
        <begin position="454"/>
        <end position="584"/>
    </location>
</feature>
<feature type="region of interest" description="Disordered" evidence="5">
    <location>
        <begin position="826"/>
        <end position="858"/>
    </location>
</feature>
<accession>A0A9P5S6Q5</accession>
<proteinExistence type="predicted"/>
<keyword evidence="3 6" id="KW-1133">Transmembrane helix</keyword>
<evidence type="ECO:0000256" key="3">
    <source>
        <dbReference type="ARBA" id="ARBA00022989"/>
    </source>
</evidence>
<dbReference type="InterPro" id="IPR026859">
    <property type="entry name" value="Myosin-bd"/>
</dbReference>
<feature type="compositionally biased region" description="Polar residues" evidence="5">
    <location>
        <begin position="440"/>
        <end position="449"/>
    </location>
</feature>
<protein>
    <recommendedName>
        <fullName evidence="7">Myosin-binding domain-containing protein</fullName>
    </recommendedName>
</protein>
<evidence type="ECO:0000313" key="8">
    <source>
        <dbReference type="EMBL" id="KAF9154711.1"/>
    </source>
</evidence>
<keyword evidence="4 6" id="KW-0472">Membrane</keyword>
<feature type="compositionally biased region" description="Basic and acidic residues" evidence="5">
    <location>
        <begin position="829"/>
        <end position="838"/>
    </location>
</feature>
<feature type="compositionally biased region" description="Basic residues" evidence="5">
    <location>
        <begin position="364"/>
        <end position="379"/>
    </location>
</feature>
<evidence type="ECO:0000256" key="6">
    <source>
        <dbReference type="SAM" id="Phobius"/>
    </source>
</evidence>
<keyword evidence="2 6" id="KW-0812">Transmembrane</keyword>
<evidence type="ECO:0000259" key="7">
    <source>
        <dbReference type="Pfam" id="PF12632"/>
    </source>
</evidence>
<feature type="compositionally biased region" description="Polar residues" evidence="5">
    <location>
        <begin position="456"/>
        <end position="465"/>
    </location>
</feature>
<organism evidence="8 9">
    <name type="scientific">Linnemannia schmuckeri</name>
    <dbReference type="NCBI Taxonomy" id="64567"/>
    <lineage>
        <taxon>Eukaryota</taxon>
        <taxon>Fungi</taxon>
        <taxon>Fungi incertae sedis</taxon>
        <taxon>Mucoromycota</taxon>
        <taxon>Mortierellomycotina</taxon>
        <taxon>Mortierellomycetes</taxon>
        <taxon>Mortierellales</taxon>
        <taxon>Mortierellaceae</taxon>
        <taxon>Linnemannia</taxon>
    </lineage>
</organism>
<evidence type="ECO:0000256" key="1">
    <source>
        <dbReference type="ARBA" id="ARBA00004308"/>
    </source>
</evidence>
<feature type="compositionally biased region" description="Polar residues" evidence="5">
    <location>
        <begin position="380"/>
        <end position="391"/>
    </location>
</feature>
<feature type="region of interest" description="Disordered" evidence="5">
    <location>
        <begin position="24"/>
        <end position="44"/>
    </location>
</feature>
<dbReference type="AlphaFoldDB" id="A0A9P5S6Q5"/>
<feature type="domain" description="Myosin-binding" evidence="7">
    <location>
        <begin position="165"/>
        <end position="293"/>
    </location>
</feature>
<dbReference type="Pfam" id="PF12632">
    <property type="entry name" value="Vezatin"/>
    <property type="match status" value="2"/>
</dbReference>
<gene>
    <name evidence="8" type="ORF">BG015_000166</name>
</gene>
<dbReference type="GO" id="GO:0012505">
    <property type="term" value="C:endomembrane system"/>
    <property type="evidence" value="ECO:0007669"/>
    <property type="project" value="UniProtKB-SubCell"/>
</dbReference>
<dbReference type="GO" id="GO:0017022">
    <property type="term" value="F:myosin binding"/>
    <property type="evidence" value="ECO:0007669"/>
    <property type="project" value="InterPro"/>
</dbReference>
<feature type="transmembrane region" description="Helical" evidence="6">
    <location>
        <begin position="126"/>
        <end position="146"/>
    </location>
</feature>
<feature type="compositionally biased region" description="Polar residues" evidence="5">
    <location>
        <begin position="345"/>
        <end position="354"/>
    </location>
</feature>